<proteinExistence type="inferred from homology"/>
<dbReference type="PANTHER" id="PTHR12834">
    <property type="entry name" value="SIGNAL RECOGNITION PARTICLE 9 KDA PROTEIN"/>
    <property type="match status" value="1"/>
</dbReference>
<dbReference type="PIRSF" id="PIRSF017029">
    <property type="entry name" value="Signal_recog_particle_SRP9"/>
    <property type="match status" value="1"/>
</dbReference>
<reference evidence="12" key="1">
    <citation type="submission" date="2017-01" db="EMBL/GenBank/DDBJ databases">
        <title>Comparative genomics of anhydrobiosis in the tardigrade Hypsibius dujardini.</title>
        <authorList>
            <person name="Yoshida Y."/>
            <person name="Koutsovoulos G."/>
            <person name="Laetsch D."/>
            <person name="Stevens L."/>
            <person name="Kumar S."/>
            <person name="Horikawa D."/>
            <person name="Ishino K."/>
            <person name="Komine S."/>
            <person name="Tomita M."/>
            <person name="Blaxter M."/>
            <person name="Arakawa K."/>
        </authorList>
    </citation>
    <scope>NUCLEOTIDE SEQUENCE [LARGE SCALE GENOMIC DNA]</scope>
    <source>
        <strain evidence="12">Z151</strain>
    </source>
</reference>
<dbReference type="EMBL" id="MTYJ01000043">
    <property type="protein sequence ID" value="OQV19056.1"/>
    <property type="molecule type" value="Genomic_DNA"/>
</dbReference>
<evidence type="ECO:0000256" key="8">
    <source>
        <dbReference type="ARBA" id="ARBA00045462"/>
    </source>
</evidence>
<evidence type="ECO:0000256" key="6">
    <source>
        <dbReference type="ARBA" id="ARBA00023135"/>
    </source>
</evidence>
<evidence type="ECO:0000256" key="9">
    <source>
        <dbReference type="PIRNR" id="PIRNR017029"/>
    </source>
</evidence>
<dbReference type="GO" id="GO:0005786">
    <property type="term" value="C:signal recognition particle, endoplasmic reticulum targeting"/>
    <property type="evidence" value="ECO:0007669"/>
    <property type="project" value="UniProtKB-KW"/>
</dbReference>
<dbReference type="Pfam" id="PF05486">
    <property type="entry name" value="SRP9-21"/>
    <property type="match status" value="1"/>
</dbReference>
<keyword evidence="4 9" id="KW-0963">Cytoplasm</keyword>
<evidence type="ECO:0000313" key="11">
    <source>
        <dbReference type="EMBL" id="OQV19056.1"/>
    </source>
</evidence>
<dbReference type="InterPro" id="IPR008832">
    <property type="entry name" value="SRP9"/>
</dbReference>
<dbReference type="GO" id="GO:0006614">
    <property type="term" value="P:SRP-dependent cotranslational protein targeting to membrane"/>
    <property type="evidence" value="ECO:0007669"/>
    <property type="project" value="InterPro"/>
</dbReference>
<evidence type="ECO:0000313" key="12">
    <source>
        <dbReference type="Proteomes" id="UP000192578"/>
    </source>
</evidence>
<keyword evidence="6 9" id="KW-0733">Signal recognition particle</keyword>
<dbReference type="InterPro" id="IPR039432">
    <property type="entry name" value="SRP9_dom"/>
</dbReference>
<dbReference type="InterPro" id="IPR009018">
    <property type="entry name" value="Signal_recog_particle_SRP9/14"/>
</dbReference>
<feature type="domain" description="SRP9" evidence="10">
    <location>
        <begin position="6"/>
        <end position="73"/>
    </location>
</feature>
<dbReference type="Proteomes" id="UP000192578">
    <property type="component" value="Unassembled WGS sequence"/>
</dbReference>
<evidence type="ECO:0000256" key="4">
    <source>
        <dbReference type="ARBA" id="ARBA00022490"/>
    </source>
</evidence>
<organism evidence="11 12">
    <name type="scientific">Hypsibius exemplaris</name>
    <name type="common">Freshwater tardigrade</name>
    <dbReference type="NCBI Taxonomy" id="2072580"/>
    <lineage>
        <taxon>Eukaryota</taxon>
        <taxon>Metazoa</taxon>
        <taxon>Ecdysozoa</taxon>
        <taxon>Tardigrada</taxon>
        <taxon>Eutardigrada</taxon>
        <taxon>Parachela</taxon>
        <taxon>Hypsibioidea</taxon>
        <taxon>Hypsibiidae</taxon>
        <taxon>Hypsibius</taxon>
    </lineage>
</organism>
<evidence type="ECO:0000256" key="7">
    <source>
        <dbReference type="ARBA" id="ARBA00023274"/>
    </source>
</evidence>
<keyword evidence="12" id="KW-1185">Reference proteome</keyword>
<sequence length="79" mass="9189">MVNIVSWDDFSKKAEELYLSDPEKARFTMKFREEEGAVVLKMTDDTTCLKYRGTTSRDVKRAEKFSSLIMKHMASSSER</sequence>
<dbReference type="GO" id="GO:0005829">
    <property type="term" value="C:cytosol"/>
    <property type="evidence" value="ECO:0007669"/>
    <property type="project" value="UniProtKB-ARBA"/>
</dbReference>
<evidence type="ECO:0000256" key="3">
    <source>
        <dbReference type="ARBA" id="ARBA00020414"/>
    </source>
</evidence>
<dbReference type="AlphaFoldDB" id="A0A1W0WV28"/>
<comment type="subcellular location">
    <subcellularLocation>
        <location evidence="1 9">Cytoplasm</location>
    </subcellularLocation>
</comment>
<dbReference type="SUPFAM" id="SSF54762">
    <property type="entry name" value="Signal recognition particle alu RNA binding heterodimer, SRP9/14"/>
    <property type="match status" value="1"/>
</dbReference>
<dbReference type="Gene3D" id="3.30.720.10">
    <property type="entry name" value="Signal recognition particle alu RNA binding heterodimer, srp9/1"/>
    <property type="match status" value="1"/>
</dbReference>
<evidence type="ECO:0000259" key="10">
    <source>
        <dbReference type="Pfam" id="PF05486"/>
    </source>
</evidence>
<protein>
    <recommendedName>
        <fullName evidence="3 9">Signal recognition particle 9 kDa protein</fullName>
        <shortName evidence="9">SRP9</shortName>
    </recommendedName>
</protein>
<accession>A0A1W0WV28</accession>
<name>A0A1W0WV28_HYPEX</name>
<gene>
    <name evidence="11" type="ORF">BV898_06910</name>
</gene>
<keyword evidence="5 9" id="KW-0694">RNA-binding</keyword>
<evidence type="ECO:0000256" key="5">
    <source>
        <dbReference type="ARBA" id="ARBA00022884"/>
    </source>
</evidence>
<dbReference type="GO" id="GO:0008312">
    <property type="term" value="F:7S RNA binding"/>
    <property type="evidence" value="ECO:0007669"/>
    <property type="project" value="InterPro"/>
</dbReference>
<comment type="caution">
    <text evidence="11">The sequence shown here is derived from an EMBL/GenBank/DDBJ whole genome shotgun (WGS) entry which is preliminary data.</text>
</comment>
<keyword evidence="7 9" id="KW-0687">Ribonucleoprotein</keyword>
<dbReference type="PANTHER" id="PTHR12834:SF12">
    <property type="entry name" value="SIGNAL RECOGNITION PARTICLE 9 KDA PROTEIN"/>
    <property type="match status" value="1"/>
</dbReference>
<dbReference type="GO" id="GO:0045900">
    <property type="term" value="P:negative regulation of translational elongation"/>
    <property type="evidence" value="ECO:0007669"/>
    <property type="project" value="InterPro"/>
</dbReference>
<comment type="function">
    <text evidence="8 9">Component of the signal recognition particle (SRP) complex, a ribonucleoprotein complex that mediates the cotranslational targeting of secretory and membrane proteins to the endoplasmic reticulum (ER). SRP9 together with SRP14 and the Alu portion of the SRP RNA, constitutes the elongation arrest domain of SRP. The complex of SRP9 and SRP14 is required for SRP RNA binding.</text>
</comment>
<comment type="similarity">
    <text evidence="2 9">Belongs to the SRP9 family.</text>
</comment>
<evidence type="ECO:0000256" key="1">
    <source>
        <dbReference type="ARBA" id="ARBA00004496"/>
    </source>
</evidence>
<dbReference type="OrthoDB" id="360923at2759"/>
<evidence type="ECO:0000256" key="2">
    <source>
        <dbReference type="ARBA" id="ARBA00009193"/>
    </source>
</evidence>
<dbReference type="FunFam" id="3.30.720.10:FF:000001">
    <property type="entry name" value="Signal recognition particle 9 kDa protein"/>
    <property type="match status" value="1"/>
</dbReference>
<dbReference type="InterPro" id="IPR039914">
    <property type="entry name" value="SRP9-like"/>
</dbReference>